<gene>
    <name evidence="1" type="ORF">DFO77_11112</name>
</gene>
<organism evidence="1 2">
    <name type="scientific">Marinilabilia salmonicolor</name>
    <dbReference type="NCBI Taxonomy" id="989"/>
    <lineage>
        <taxon>Bacteria</taxon>
        <taxon>Pseudomonadati</taxon>
        <taxon>Bacteroidota</taxon>
        <taxon>Bacteroidia</taxon>
        <taxon>Marinilabiliales</taxon>
        <taxon>Marinilabiliaceae</taxon>
        <taxon>Marinilabilia</taxon>
    </lineage>
</organism>
<keyword evidence="2" id="KW-1185">Reference proteome</keyword>
<dbReference type="EMBL" id="QPIZ01000011">
    <property type="protein sequence ID" value="RCW34511.1"/>
    <property type="molecule type" value="Genomic_DNA"/>
</dbReference>
<accession>A0A368V665</accession>
<evidence type="ECO:0000313" key="2">
    <source>
        <dbReference type="Proteomes" id="UP000252733"/>
    </source>
</evidence>
<protein>
    <submittedName>
        <fullName evidence="1">Uncharacterized protein</fullName>
    </submittedName>
</protein>
<dbReference type="RefSeq" id="WP_114437016.1">
    <property type="nucleotide sequence ID" value="NZ_QPIZ01000011.1"/>
</dbReference>
<reference evidence="1 2" key="1">
    <citation type="submission" date="2018-07" db="EMBL/GenBank/DDBJ databases">
        <title>Freshwater and sediment microbial communities from various areas in North America, analyzing microbe dynamics in response to fracking.</title>
        <authorList>
            <person name="Lamendella R."/>
        </authorList>
    </citation>
    <scope>NUCLEOTIDE SEQUENCE [LARGE SCALE GENOMIC DNA]</scope>
    <source>
        <strain evidence="1 2">160A</strain>
    </source>
</reference>
<dbReference type="Proteomes" id="UP000252733">
    <property type="component" value="Unassembled WGS sequence"/>
</dbReference>
<comment type="caution">
    <text evidence="1">The sequence shown here is derived from an EMBL/GenBank/DDBJ whole genome shotgun (WGS) entry which is preliminary data.</text>
</comment>
<dbReference type="AlphaFoldDB" id="A0A368V665"/>
<sequence>MKEIICDTNIWYDLGKGLIQKPKNVKLIATWVNIIELGFSHPEIKEKLNPDDTINAAKAILNYSDEIIEQNAFAYPCAKVEKGVELKSQPSILSILKDIADTGLPSNSTYHTHKYRYDYFIDMKNNFADTYNREKRNIRSKEIYNRARKESFKKSDSAQIEEHVLGLLSDIRDYLNKEQQLEIVFPDDDSFHRTLETIKIQLECFIYTRQTFAKKSILEKNMKIQPNDFFDLLNLIYVGNDKRYWTKEKRWITSIKEAKMEKYLYN</sequence>
<name>A0A368V665_9BACT</name>
<evidence type="ECO:0000313" key="1">
    <source>
        <dbReference type="EMBL" id="RCW34511.1"/>
    </source>
</evidence>
<proteinExistence type="predicted"/>